<evidence type="ECO:0000256" key="1">
    <source>
        <dbReference type="SAM" id="Phobius"/>
    </source>
</evidence>
<gene>
    <name evidence="2" type="ORF">AB3N04_12110</name>
</gene>
<feature type="transmembrane region" description="Helical" evidence="1">
    <location>
        <begin position="45"/>
        <end position="64"/>
    </location>
</feature>
<feature type="transmembrane region" description="Helical" evidence="1">
    <location>
        <begin position="7"/>
        <end position="25"/>
    </location>
</feature>
<feature type="transmembrane region" description="Helical" evidence="1">
    <location>
        <begin position="114"/>
        <end position="136"/>
    </location>
</feature>
<evidence type="ECO:0000313" key="2">
    <source>
        <dbReference type="EMBL" id="XDI35460.1"/>
    </source>
</evidence>
<keyword evidence="1" id="KW-1133">Transmembrane helix</keyword>
<accession>A0AB39BPL9</accession>
<feature type="transmembrane region" description="Helical" evidence="1">
    <location>
        <begin position="148"/>
        <end position="167"/>
    </location>
</feature>
<organism evidence="2">
    <name type="scientific">Alkalihalophilus sp. As8PL</name>
    <dbReference type="NCBI Taxonomy" id="3237103"/>
    <lineage>
        <taxon>Bacteria</taxon>
        <taxon>Bacillati</taxon>
        <taxon>Bacillota</taxon>
        <taxon>Bacilli</taxon>
        <taxon>Bacillales</taxon>
        <taxon>Bacillaceae</taxon>
        <taxon>Alkalihalophilus</taxon>
    </lineage>
</organism>
<feature type="transmembrane region" description="Helical" evidence="1">
    <location>
        <begin position="85"/>
        <end position="108"/>
    </location>
</feature>
<keyword evidence="1" id="KW-0812">Transmembrane</keyword>
<keyword evidence="1" id="KW-0472">Membrane</keyword>
<sequence length="170" mass="19927">MAKWSTFQVLIVANMILFMFMLERMVSTHTFQPPTAEGGAVNTGFSTLLVYTIILLGLYLLFLFEAKKNRALFRHRTWLKMPQLTLLNALIAASIFILMATMGPLFNWVVQYRFLLYILGVFFLFVTFLFVFSLIHKRRFQTRNVESSIHWSLIWTFLVFIGTFFVFPSL</sequence>
<proteinExistence type="predicted"/>
<reference evidence="2" key="1">
    <citation type="submission" date="2024-07" db="EMBL/GenBank/DDBJ databases">
        <title>Identification and characteristics of an arsenic-resistant bacterial isolate, which belongs to a novel species.</title>
        <authorList>
            <person name="Juszczyk A."/>
            <person name="Kowalczyk A."/>
            <person name="Was K."/>
            <person name="Kosowicz W."/>
            <person name="Budzyn A."/>
            <person name="Latowski D."/>
        </authorList>
    </citation>
    <scope>NUCLEOTIDE SEQUENCE</scope>
    <source>
        <strain evidence="2">As8PL</strain>
    </source>
</reference>
<dbReference type="EMBL" id="CP162551">
    <property type="protein sequence ID" value="XDI35460.1"/>
    <property type="molecule type" value="Genomic_DNA"/>
</dbReference>
<name>A0AB39BPL9_9BACI</name>
<dbReference type="RefSeq" id="WP_368503034.1">
    <property type="nucleotide sequence ID" value="NZ_CP162551.1"/>
</dbReference>
<protein>
    <submittedName>
        <fullName evidence="2">Uncharacterized protein</fullName>
    </submittedName>
</protein>
<dbReference type="AlphaFoldDB" id="A0AB39BPL9"/>